<dbReference type="OrthoDB" id="1037861at2"/>
<comment type="caution">
    <text evidence="1">The sequence shown here is derived from an EMBL/GenBank/DDBJ whole genome shotgun (WGS) entry which is preliminary data.</text>
</comment>
<proteinExistence type="predicted"/>
<dbReference type="GO" id="GO:0008745">
    <property type="term" value="F:N-acetylmuramoyl-L-alanine amidase activity"/>
    <property type="evidence" value="ECO:0007669"/>
    <property type="project" value="InterPro"/>
</dbReference>
<dbReference type="GO" id="GO:0009253">
    <property type="term" value="P:peptidoglycan catabolic process"/>
    <property type="evidence" value="ECO:0007669"/>
    <property type="project" value="InterPro"/>
</dbReference>
<dbReference type="SUPFAM" id="SSF55846">
    <property type="entry name" value="N-acetylmuramoyl-L-alanine amidase-like"/>
    <property type="match status" value="1"/>
</dbReference>
<evidence type="ECO:0000313" key="2">
    <source>
        <dbReference type="Proteomes" id="UP000307602"/>
    </source>
</evidence>
<dbReference type="EMBL" id="SRSO01000006">
    <property type="protein sequence ID" value="TGV03635.1"/>
    <property type="molecule type" value="Genomic_DNA"/>
</dbReference>
<name>A0A4S1E022_9FLAO</name>
<dbReference type="Proteomes" id="UP000307602">
    <property type="component" value="Unassembled WGS sequence"/>
</dbReference>
<dbReference type="Gene3D" id="3.40.80.10">
    <property type="entry name" value="Peptidoglycan recognition protein-like"/>
    <property type="match status" value="1"/>
</dbReference>
<reference evidence="1 2" key="1">
    <citation type="submission" date="2019-04" db="EMBL/GenBank/DDBJ databases">
        <authorList>
            <person name="Liu A."/>
        </authorList>
    </citation>
    <scope>NUCLEOTIDE SEQUENCE [LARGE SCALE GENOMIC DNA]</scope>
    <source>
        <strain evidence="1 2">RZ03</strain>
    </source>
</reference>
<gene>
    <name evidence="1" type="ORF">EM932_06310</name>
</gene>
<sequence>MKKADYLIIQSTNTSEVKVFGKEEIIKKHTSSIRDGGFGWNRPGFDYLVLHDGTLQTILNEVSPTSVDLWGISEGKGGIIGTSKHIAYVGGRTLKETWSKDSRTEHQISTLEAVVKFYILRFPNIIVLGMDEIESKSMEENPGFNVAEWLEKMGVPEQNIFKK</sequence>
<dbReference type="InterPro" id="IPR036505">
    <property type="entry name" value="Amidase/PGRP_sf"/>
</dbReference>
<dbReference type="AlphaFoldDB" id="A0A4S1E022"/>
<accession>A0A4S1E022</accession>
<dbReference type="RefSeq" id="WP_135876329.1">
    <property type="nucleotide sequence ID" value="NZ_SRSO01000006.1"/>
</dbReference>
<keyword evidence="2" id="KW-1185">Reference proteome</keyword>
<organism evidence="1 2">
    <name type="scientific">Flavivirga rizhaonensis</name>
    <dbReference type="NCBI Taxonomy" id="2559571"/>
    <lineage>
        <taxon>Bacteria</taxon>
        <taxon>Pseudomonadati</taxon>
        <taxon>Bacteroidota</taxon>
        <taxon>Flavobacteriia</taxon>
        <taxon>Flavobacteriales</taxon>
        <taxon>Flavobacteriaceae</taxon>
        <taxon>Flavivirga</taxon>
    </lineage>
</organism>
<protein>
    <submittedName>
        <fullName evidence="1">N-acetylmuramoyl-L-alanine amidase</fullName>
    </submittedName>
</protein>
<evidence type="ECO:0000313" key="1">
    <source>
        <dbReference type="EMBL" id="TGV03635.1"/>
    </source>
</evidence>